<evidence type="ECO:0000256" key="1">
    <source>
        <dbReference type="SAM" id="SignalP"/>
    </source>
</evidence>
<feature type="signal peptide" evidence="1">
    <location>
        <begin position="1"/>
        <end position="18"/>
    </location>
</feature>
<evidence type="ECO:0000313" key="3">
    <source>
        <dbReference type="Proteomes" id="UP000007519"/>
    </source>
</evidence>
<organism evidence="2 3">
    <name type="scientific">Saprospira grandis (strain Lewin)</name>
    <dbReference type="NCBI Taxonomy" id="984262"/>
    <lineage>
        <taxon>Bacteria</taxon>
        <taxon>Pseudomonadati</taxon>
        <taxon>Bacteroidota</taxon>
        <taxon>Saprospiria</taxon>
        <taxon>Saprospirales</taxon>
        <taxon>Saprospiraceae</taxon>
        <taxon>Saprospira</taxon>
    </lineage>
</organism>
<dbReference type="Proteomes" id="UP000007519">
    <property type="component" value="Chromosome"/>
</dbReference>
<dbReference type="STRING" id="984262.SGRA_1433"/>
<dbReference type="HOGENOM" id="CLU_582519_0_0_10"/>
<keyword evidence="3" id="KW-1185">Reference proteome</keyword>
<name>H6L7U7_SAPGL</name>
<accession>H6L7U7</accession>
<gene>
    <name evidence="2" type="ordered locus">SGRA_1433</name>
</gene>
<dbReference type="KEGG" id="sgn:SGRA_1433"/>
<dbReference type="EMBL" id="CP002831">
    <property type="protein sequence ID" value="AFC24168.1"/>
    <property type="molecule type" value="Genomic_DNA"/>
</dbReference>
<evidence type="ECO:0000313" key="2">
    <source>
        <dbReference type="EMBL" id="AFC24168.1"/>
    </source>
</evidence>
<protein>
    <recommendedName>
        <fullName evidence="4">PE-PGRS family protein</fullName>
    </recommendedName>
</protein>
<proteinExistence type="predicted"/>
<dbReference type="eggNOG" id="COG5295">
    <property type="taxonomic scope" value="Bacteria"/>
</dbReference>
<reference evidence="2 3" key="1">
    <citation type="journal article" date="2012" name="Stand. Genomic Sci.">
        <title>Complete genome sequencing and analysis of Saprospira grandis str. Lewin, a predatory marine bacterium.</title>
        <authorList>
            <person name="Saw J.H."/>
            <person name="Yuryev A."/>
            <person name="Kanbe M."/>
            <person name="Hou S."/>
            <person name="Young A.G."/>
            <person name="Aizawa S."/>
            <person name="Alam M."/>
        </authorList>
    </citation>
    <scope>NUCLEOTIDE SEQUENCE [LARGE SCALE GENOMIC DNA]</scope>
    <source>
        <strain evidence="2 3">Lewin</strain>
    </source>
</reference>
<sequence>MKTILAFLGLLLALPLTAQVGINILQPDSSAVLHLESTDRGFLPPRMSRQQRDNIQNPKPGLTVYNATDSLMEYFNGSCWLAFNQSSCDDCAFDFRIDNPAGHIDRVYTNRDSAYLYLNQRNGFSNDISVYIIPNLPAGITASLDQHIVNGTDTIQLNVEADIFAPPGVYSVIVQAVCGNTVGNQVFVVAVDSCMEVYINSPQSDYDLQAANALPTAVPICVLATIGPGVVLDNPTAPAVFTTGGLHPDSKVGILNQGTLLARGGDGGAGAGASGGGAGTGFDGTHAISLTVDTDLRNQGRIYSGGGGGGSVGMIQPINLGIGTYNLGIGAGGGGGAYGGAGGNLGSGFGYYEPGQTAGTGAFAQGGRGGALNNPYNFNLFGADFTITPNVYGGDGGGYGEDGQAGYLFVNVLVQVGAPVVGMITLYDQDFPDPPNTNFPVGGTAGFAVKRNGHSLLGSFIDGYYLSGAMKGYIGN</sequence>
<dbReference type="RefSeq" id="WP_015691805.1">
    <property type="nucleotide sequence ID" value="NC_016940.1"/>
</dbReference>
<evidence type="ECO:0008006" key="4">
    <source>
        <dbReference type="Google" id="ProtNLM"/>
    </source>
</evidence>
<dbReference type="AlphaFoldDB" id="H6L7U7"/>
<keyword evidence="1" id="KW-0732">Signal</keyword>
<feature type="chain" id="PRO_5003604046" description="PE-PGRS family protein" evidence="1">
    <location>
        <begin position="19"/>
        <end position="476"/>
    </location>
</feature>